<proteinExistence type="predicted"/>
<sequence>MGVSGGPYYIVGLVDVGCTRRALHHVEIELPVPDTLPSSTESFESNSSTWLELLFYKPSDVRAASYVCWEGFRGFLCVVFHVEYSISKRGTLAVGDRRMKLLRTGPSLESEFGVRPSVREDEECRRLALAQNPISISIGRERASNLVYVHSVLEGSRISIRKQSGGTIIHFRRRSEPQRTLHKIDPFSSSKESRDYHLLRKKRMSTALMILDAYLFRKDHNKEFPYSQIVLDQTLPAYARASLSLSVALSEGSFLSRDVSAEEEVVERIKIRGRKIRVSELYQKLLHYVFRRKPILLFYSNTLTTGAYDLFRVLISIPIGSATYRQERDKRIFSFFSLLSLSVEPLSLLSSGTKNGMEKTFRLGGLTSFIENHSLNLVQNGLIISLPASDKAFGEVRCSERWSSSRTEIPIPQYLHLNPRKSITAEIGEESIGETQLLPQPPPEKQKIGRCDSGLAAKKRMKFKD</sequence>
<dbReference type="Gramene" id="MELO3C032512.2.1">
    <property type="protein sequence ID" value="MELO3C032512.2.1"/>
    <property type="gene ID" value="MELO3C032512.2"/>
</dbReference>
<organism evidence="2">
    <name type="scientific">Cucumis melo</name>
    <name type="common">Muskmelon</name>
    <dbReference type="NCBI Taxonomy" id="3656"/>
    <lineage>
        <taxon>Eukaryota</taxon>
        <taxon>Viridiplantae</taxon>
        <taxon>Streptophyta</taxon>
        <taxon>Embryophyta</taxon>
        <taxon>Tracheophyta</taxon>
        <taxon>Spermatophyta</taxon>
        <taxon>Magnoliopsida</taxon>
        <taxon>eudicotyledons</taxon>
        <taxon>Gunneridae</taxon>
        <taxon>Pentapetalae</taxon>
        <taxon>rosids</taxon>
        <taxon>fabids</taxon>
        <taxon>Cucurbitales</taxon>
        <taxon>Cucurbitaceae</taxon>
        <taxon>Benincaseae</taxon>
        <taxon>Cucumis</taxon>
    </lineage>
</organism>
<dbReference type="EnsemblPlants" id="MELO3C032512.2.1">
    <property type="protein sequence ID" value="MELO3C032512.2.1"/>
    <property type="gene ID" value="MELO3C032512.2"/>
</dbReference>
<reference evidence="2" key="1">
    <citation type="submission" date="2023-03" db="UniProtKB">
        <authorList>
            <consortium name="EnsemblPlants"/>
        </authorList>
    </citation>
    <scope>IDENTIFICATION</scope>
</reference>
<dbReference type="AlphaFoldDB" id="A0A9I9EE29"/>
<accession>A0A9I9EE29</accession>
<name>A0A9I9EE29_CUCME</name>
<feature type="region of interest" description="Disordered" evidence="1">
    <location>
        <begin position="432"/>
        <end position="465"/>
    </location>
</feature>
<evidence type="ECO:0000313" key="2">
    <source>
        <dbReference type="EnsemblPlants" id="MELO3C032512.2.1"/>
    </source>
</evidence>
<evidence type="ECO:0000256" key="1">
    <source>
        <dbReference type="SAM" id="MobiDB-lite"/>
    </source>
</evidence>
<protein>
    <submittedName>
        <fullName evidence="2">Uncharacterized protein</fullName>
    </submittedName>
</protein>